<evidence type="ECO:0000256" key="3">
    <source>
        <dbReference type="ARBA" id="ARBA00022679"/>
    </source>
</evidence>
<dbReference type="InterPro" id="IPR023927">
    <property type="entry name" value="SbnA"/>
</dbReference>
<evidence type="ECO:0000313" key="7">
    <source>
        <dbReference type="Proteomes" id="UP000829494"/>
    </source>
</evidence>
<dbReference type="NCBIfam" id="TIGR03945">
    <property type="entry name" value="PLP_SbnA_fam"/>
    <property type="match status" value="1"/>
</dbReference>
<dbReference type="SUPFAM" id="SSF53686">
    <property type="entry name" value="Tryptophan synthase beta subunit-like PLP-dependent enzymes"/>
    <property type="match status" value="1"/>
</dbReference>
<dbReference type="Proteomes" id="UP000829494">
    <property type="component" value="Chromosome"/>
</dbReference>
<dbReference type="InterPro" id="IPR036052">
    <property type="entry name" value="TrpB-like_PALP_sf"/>
</dbReference>
<dbReference type="InterPro" id="IPR050214">
    <property type="entry name" value="Cys_Synth/Cystath_Beta-Synth"/>
</dbReference>
<name>A0ABY3ZCQ0_STRRM</name>
<gene>
    <name evidence="6" type="primary">sbnA6</name>
    <name evidence="6" type="ORF">SRIMR7_37750</name>
</gene>
<evidence type="ECO:0000259" key="5">
    <source>
        <dbReference type="Pfam" id="PF00291"/>
    </source>
</evidence>
<evidence type="ECO:0000256" key="1">
    <source>
        <dbReference type="ARBA" id="ARBA00001933"/>
    </source>
</evidence>
<proteinExistence type="predicted"/>
<dbReference type="PANTHER" id="PTHR10314">
    <property type="entry name" value="CYSTATHIONINE BETA-SYNTHASE"/>
    <property type="match status" value="1"/>
</dbReference>
<dbReference type="InterPro" id="IPR001926">
    <property type="entry name" value="TrpB-like_PALP"/>
</dbReference>
<evidence type="ECO:0000256" key="2">
    <source>
        <dbReference type="ARBA" id="ARBA00011738"/>
    </source>
</evidence>
<keyword evidence="3" id="KW-0808">Transferase</keyword>
<dbReference type="CDD" id="cd01561">
    <property type="entry name" value="CBS_like"/>
    <property type="match status" value="1"/>
</dbReference>
<dbReference type="EMBL" id="CP094298">
    <property type="protein sequence ID" value="UNZ07918.1"/>
    <property type="molecule type" value="Genomic_DNA"/>
</dbReference>
<protein>
    <submittedName>
        <fullName evidence="6">Siderophore biosynthesis protein SbnA</fullName>
    </submittedName>
</protein>
<reference evidence="6 7" key="1">
    <citation type="submission" date="2022-03" db="EMBL/GenBank/DDBJ databases">
        <title>Complete genome of Streptomyces rimosus ssp. rimosus R7 (=ATCC 10970).</title>
        <authorList>
            <person name="Beganovic S."/>
            <person name="Ruckert C."/>
            <person name="Busche T."/>
            <person name="Kalinowski J."/>
            <person name="Wittmann C."/>
        </authorList>
    </citation>
    <scope>NUCLEOTIDE SEQUENCE [LARGE SCALE GENOMIC DNA]</scope>
    <source>
        <strain evidence="6 7">R7</strain>
    </source>
</reference>
<dbReference type="Pfam" id="PF00291">
    <property type="entry name" value="PALP"/>
    <property type="match status" value="1"/>
</dbReference>
<comment type="cofactor">
    <cofactor evidence="1">
        <name>pyridoxal 5'-phosphate</name>
        <dbReference type="ChEBI" id="CHEBI:597326"/>
    </cofactor>
</comment>
<keyword evidence="4" id="KW-0663">Pyridoxal phosphate</keyword>
<accession>A0ABY3ZCQ0</accession>
<comment type="subunit">
    <text evidence="2">Homodimer.</text>
</comment>
<sequence length="326" mass="35049">MIAEEVYDLIPDDLFIRADELVPGSSVFLKIEGLNPAGSVKLKTAVALVAEAENTGRPFPATRLIESTSGNLGVALAMVCAAKGYALTCVTDPNANAQSVRLMEALGAEVVVIDVRDGNGGYLQSRINYIHERLRRERNTYWLNQYANPAGPRAHRERTGRALVEALGPVDYAFIGAGTTGTLMGCAAYLRDHSPATRVIAVDSLGSVSFGGPAARRHIPGLGTSRRPEILDEKLVDDVVLVPEDEAVEMCRRFAGQRGLLLGGSTGTVLAAVRKAAPDIPPGSVVAALSPDFGERYLETLYDDVWVAERWPHLLDPETEMDQARA</sequence>
<evidence type="ECO:0000313" key="6">
    <source>
        <dbReference type="EMBL" id="UNZ07918.1"/>
    </source>
</evidence>
<dbReference type="Gene3D" id="3.40.50.1100">
    <property type="match status" value="2"/>
</dbReference>
<keyword evidence="7" id="KW-1185">Reference proteome</keyword>
<organism evidence="6 7">
    <name type="scientific">Streptomyces rimosus subsp. rimosus</name>
    <dbReference type="NCBI Taxonomy" id="132474"/>
    <lineage>
        <taxon>Bacteria</taxon>
        <taxon>Bacillati</taxon>
        <taxon>Actinomycetota</taxon>
        <taxon>Actinomycetes</taxon>
        <taxon>Kitasatosporales</taxon>
        <taxon>Streptomycetaceae</taxon>
        <taxon>Streptomyces</taxon>
    </lineage>
</organism>
<evidence type="ECO:0000256" key="4">
    <source>
        <dbReference type="ARBA" id="ARBA00022898"/>
    </source>
</evidence>
<feature type="domain" description="Tryptophan synthase beta chain-like PALP" evidence="5">
    <location>
        <begin position="23"/>
        <end position="290"/>
    </location>
</feature>